<accession>A0A2N5CL94</accession>
<evidence type="ECO:0000313" key="1">
    <source>
        <dbReference type="EMBL" id="AYV48330.1"/>
    </source>
</evidence>
<evidence type="ECO:0000313" key="3">
    <source>
        <dbReference type="Proteomes" id="UP000234483"/>
    </source>
</evidence>
<reference evidence="1 4" key="2">
    <citation type="submission" date="2018-01" db="EMBL/GenBank/DDBJ databases">
        <title>Complete genome sequence of Caulobacter flavus RHGG3.</title>
        <authorList>
            <person name="Yang E."/>
        </authorList>
    </citation>
    <scope>NUCLEOTIDE SEQUENCE [LARGE SCALE GENOMIC DNA]</scope>
    <source>
        <strain evidence="1 4">RHGG3</strain>
    </source>
</reference>
<dbReference type="OrthoDB" id="3777295at2"/>
<dbReference type="EMBL" id="CP026100">
    <property type="protein sequence ID" value="AYV48330.1"/>
    <property type="molecule type" value="Genomic_DNA"/>
</dbReference>
<dbReference type="Proteomes" id="UP000234483">
    <property type="component" value="Unassembled WGS sequence"/>
</dbReference>
<dbReference type="AlphaFoldDB" id="A0A2N5CL94"/>
<keyword evidence="4" id="KW-1185">Reference proteome</keyword>
<evidence type="ECO:0000313" key="2">
    <source>
        <dbReference type="EMBL" id="PLR06490.1"/>
    </source>
</evidence>
<organism evidence="2 3">
    <name type="scientific">Caulobacter flavus</name>
    <dbReference type="NCBI Taxonomy" id="1679497"/>
    <lineage>
        <taxon>Bacteria</taxon>
        <taxon>Pseudomonadati</taxon>
        <taxon>Pseudomonadota</taxon>
        <taxon>Alphaproteobacteria</taxon>
        <taxon>Caulobacterales</taxon>
        <taxon>Caulobacteraceae</taxon>
        <taxon>Caulobacter</taxon>
    </lineage>
</organism>
<evidence type="ECO:0008006" key="5">
    <source>
        <dbReference type="Google" id="ProtNLM"/>
    </source>
</evidence>
<dbReference type="Proteomes" id="UP000281192">
    <property type="component" value="Chromosome"/>
</dbReference>
<sequence length="240" mass="27196">MQHQTIRGKILYTSRKPGREGQERGREHFAMTRHTDGKVTIRAQCEIDEPDPAVLRDAIYSLDENGRPMDLHLRLTVGDRFMGSGWFRFAEDFIECESYGPSIGRLSQKMPTGGFFDGFGTHPIIGDAYICRVMDVARGPHKRKLRIFLPSVDHRGATPPQIIESSITLEYVGEEETTTPAGTFACRRFRFLGEDGGMVSKDGEHPTYDMWVTADEHSLFVKGGVGGYMQTWYELVELER</sequence>
<gene>
    <name evidence="1" type="ORF">C1707_19830</name>
    <name evidence="2" type="ORF">CFHF_25200</name>
</gene>
<proteinExistence type="predicted"/>
<name>A0A2N5CL94_9CAUL</name>
<dbReference type="KEGG" id="cfh:C1707_19830"/>
<evidence type="ECO:0000313" key="4">
    <source>
        <dbReference type="Proteomes" id="UP000281192"/>
    </source>
</evidence>
<reference evidence="2 3" key="1">
    <citation type="submission" date="2017-12" db="EMBL/GenBank/DDBJ databases">
        <title>The genome sequence of Caulobacter flavus CGMCC1 15093.</title>
        <authorList>
            <person name="Gao J."/>
            <person name="Mao X."/>
            <person name="Sun J."/>
        </authorList>
    </citation>
    <scope>NUCLEOTIDE SEQUENCE [LARGE SCALE GENOMIC DNA]</scope>
    <source>
        <strain evidence="2 3">CGMCC1 15093</strain>
    </source>
</reference>
<protein>
    <recommendedName>
        <fullName evidence="5">DUF3108 domain-containing protein</fullName>
    </recommendedName>
</protein>
<dbReference type="RefSeq" id="WP_101715668.1">
    <property type="nucleotide sequence ID" value="NZ_CP026100.1"/>
</dbReference>
<dbReference type="EMBL" id="PJRQ01000052">
    <property type="protein sequence ID" value="PLR06490.1"/>
    <property type="molecule type" value="Genomic_DNA"/>
</dbReference>